<protein>
    <submittedName>
        <fullName evidence="1">Nucleoside 2-deoxyribosyltransferase like protein</fullName>
    </submittedName>
</protein>
<dbReference type="InterPro" id="IPR039470">
    <property type="entry name" value="Nuc_deoxyri_tr2"/>
</dbReference>
<sequence>MCKVIYAPNEINKRSFSVFLCGSIDQGKAKDWQQEIEDKLKDEDVILFNPRRPDWDSSWEESITNPQFREQVEWELNALEEADMIVVYFDPKGKAPITLMELGLHKDDKMVVCCPDGYHKKGNVDVVCHKYNIKQVDDIDGLVKEIKTEAFTLDESICNKFKHLIK</sequence>
<accession>A0A8S5L9J3</accession>
<dbReference type="EMBL" id="BK014662">
    <property type="protein sequence ID" value="DAD66450.1"/>
    <property type="molecule type" value="Genomic_DNA"/>
</dbReference>
<evidence type="ECO:0000313" key="1">
    <source>
        <dbReference type="EMBL" id="DAD66450.1"/>
    </source>
</evidence>
<reference evidence="1" key="1">
    <citation type="journal article" date="2021" name="Proc. Natl. Acad. Sci. U.S.A.">
        <title>A Catalog of Tens of Thousands of Viruses from Human Metagenomes Reveals Hidden Associations with Chronic Diseases.</title>
        <authorList>
            <person name="Tisza M.J."/>
            <person name="Buck C.B."/>
        </authorList>
    </citation>
    <scope>NUCLEOTIDE SEQUENCE</scope>
    <source>
        <strain evidence="1">CtPuP5</strain>
    </source>
</reference>
<proteinExistence type="predicted"/>
<name>A0A8S5L9J3_9CAUD</name>
<organism evidence="1">
    <name type="scientific">Myoviridae sp. ctPuP5</name>
    <dbReference type="NCBI Taxonomy" id="2823543"/>
    <lineage>
        <taxon>Viruses</taxon>
        <taxon>Duplodnaviria</taxon>
        <taxon>Heunggongvirae</taxon>
        <taxon>Uroviricota</taxon>
        <taxon>Caudoviricetes</taxon>
    </lineage>
</organism>
<dbReference type="Gene3D" id="3.40.50.450">
    <property type="match status" value="1"/>
</dbReference>
<dbReference type="Pfam" id="PF15891">
    <property type="entry name" value="Nuc_deoxyri_tr2"/>
    <property type="match status" value="1"/>
</dbReference>